<keyword evidence="8" id="KW-1185">Reference proteome</keyword>
<evidence type="ECO:0000313" key="8">
    <source>
        <dbReference type="Proteomes" id="UP000541444"/>
    </source>
</evidence>
<dbReference type="InterPro" id="IPR018502">
    <property type="entry name" value="Annexin_repeat"/>
</dbReference>
<evidence type="ECO:0000256" key="4">
    <source>
        <dbReference type="ARBA" id="ARBA00023216"/>
    </source>
</evidence>
<comment type="caution">
    <text evidence="7">The sequence shown here is derived from an EMBL/GenBank/DDBJ whole genome shotgun (WGS) entry which is preliminary data.</text>
</comment>
<feature type="binding site" evidence="6">
    <location>
        <position position="237"/>
    </location>
    <ligand>
        <name>Ca(2+)</name>
        <dbReference type="ChEBI" id="CHEBI:29108"/>
        <label>1</label>
    </ligand>
</feature>
<keyword evidence="3 6" id="KW-0106">Calcium</keyword>
<keyword evidence="1 6" id="KW-0479">Metal-binding</keyword>
<evidence type="ECO:0000256" key="3">
    <source>
        <dbReference type="ARBA" id="ARBA00022837"/>
    </source>
</evidence>
<feature type="binding site" evidence="6">
    <location>
        <position position="193"/>
    </location>
    <ligand>
        <name>Ca(2+)</name>
        <dbReference type="ChEBI" id="CHEBI:29108"/>
        <label>1</label>
    </ligand>
</feature>
<dbReference type="PANTHER" id="PTHR10502">
    <property type="entry name" value="ANNEXIN"/>
    <property type="match status" value="1"/>
</dbReference>
<evidence type="ECO:0000256" key="6">
    <source>
        <dbReference type="PIRSR" id="PIRSR609118-1"/>
    </source>
</evidence>
<dbReference type="GO" id="GO:0005509">
    <property type="term" value="F:calcium ion binding"/>
    <property type="evidence" value="ECO:0007669"/>
    <property type="project" value="InterPro"/>
</dbReference>
<dbReference type="GO" id="GO:0009651">
    <property type="term" value="P:response to salt stress"/>
    <property type="evidence" value="ECO:0007669"/>
    <property type="project" value="TreeGrafter"/>
</dbReference>
<gene>
    <name evidence="7" type="ORF">GIB67_022768</name>
</gene>
<accession>A0A7J7LJZ5</accession>
<dbReference type="PROSITE" id="PS51897">
    <property type="entry name" value="ANNEXIN_2"/>
    <property type="match status" value="3"/>
</dbReference>
<dbReference type="Proteomes" id="UP000541444">
    <property type="component" value="Unassembled WGS sequence"/>
</dbReference>
<dbReference type="Gene3D" id="1.10.220.10">
    <property type="entry name" value="Annexin"/>
    <property type="match status" value="3"/>
</dbReference>
<dbReference type="Pfam" id="PF00191">
    <property type="entry name" value="Annexin"/>
    <property type="match status" value="3"/>
</dbReference>
<dbReference type="InterPro" id="IPR009118">
    <property type="entry name" value="AnnexinD_plant"/>
</dbReference>
<dbReference type="OrthoDB" id="37886at2759"/>
<feature type="binding site" evidence="6">
    <location>
        <position position="195"/>
    </location>
    <ligand>
        <name>Ca(2+)</name>
        <dbReference type="ChEBI" id="CHEBI:29108"/>
        <label>1</label>
    </ligand>
</feature>
<sequence length="252" mass="28279">MNGMSTLVVPDVVPSALEDAESLRSAVKVIANVALRKFIPDYRVIIEIACVLSPEELLALKRAYQSRFKRSLEEDVASHTKGDIRKILVALVSTFKYDGEEVNANLAISEASTLKEAIDGKAYNHEDIIRVLSTRSKAQLRATFNRYKDEHSTSITKTLLGDPVDEFLAVLRTAIRCIDSPTKYFEKVLRNAIRKVGTDEDALTRVIITHAEKDLKKIKELYYKRNSVSLDQAVGKDTSGYYKTFLLTLLGH</sequence>
<proteinExistence type="predicted"/>
<dbReference type="SMART" id="SM00335">
    <property type="entry name" value="ANX"/>
    <property type="match status" value="3"/>
</dbReference>
<dbReference type="AlphaFoldDB" id="A0A7J7LJZ5"/>
<dbReference type="InterPro" id="IPR001464">
    <property type="entry name" value="Annexin"/>
</dbReference>
<evidence type="ECO:0000313" key="7">
    <source>
        <dbReference type="EMBL" id="KAF6142889.1"/>
    </source>
</evidence>
<dbReference type="GO" id="GO:0005737">
    <property type="term" value="C:cytoplasm"/>
    <property type="evidence" value="ECO:0007669"/>
    <property type="project" value="TreeGrafter"/>
</dbReference>
<dbReference type="PANTHER" id="PTHR10502:SF193">
    <property type="entry name" value="ANNEXIN D8"/>
    <property type="match status" value="1"/>
</dbReference>
<dbReference type="PRINTS" id="PR01814">
    <property type="entry name" value="ANNEXINPLANT"/>
</dbReference>
<reference evidence="7 8" key="1">
    <citation type="journal article" date="2020" name="IScience">
        <title>Genome Sequencing of the Endangered Kingdonia uniflora (Circaeasteraceae, Ranunculales) Reveals Potential Mechanisms of Evolutionary Specialization.</title>
        <authorList>
            <person name="Sun Y."/>
            <person name="Deng T."/>
            <person name="Zhang A."/>
            <person name="Moore M.J."/>
            <person name="Landis J.B."/>
            <person name="Lin N."/>
            <person name="Zhang H."/>
            <person name="Zhang X."/>
            <person name="Huang J."/>
            <person name="Zhang X."/>
            <person name="Sun H."/>
            <person name="Wang H."/>
        </authorList>
    </citation>
    <scope>NUCLEOTIDE SEQUENCE [LARGE SCALE GENOMIC DNA]</scope>
    <source>
        <strain evidence="7">TB1705</strain>
        <tissue evidence="7">Leaf</tissue>
    </source>
</reference>
<evidence type="ECO:0000256" key="5">
    <source>
        <dbReference type="ARBA" id="ARBA00023302"/>
    </source>
</evidence>
<dbReference type="FunFam" id="1.10.220.10:FF:000006">
    <property type="entry name" value="Annexin"/>
    <property type="match status" value="1"/>
</dbReference>
<dbReference type="GO" id="GO:0009414">
    <property type="term" value="P:response to water deprivation"/>
    <property type="evidence" value="ECO:0007669"/>
    <property type="project" value="TreeGrafter"/>
</dbReference>
<protein>
    <recommendedName>
        <fullName evidence="9">Annexin</fullName>
    </recommendedName>
</protein>
<keyword evidence="5" id="KW-0111">Calcium/phospholipid-binding</keyword>
<name>A0A7J7LJZ5_9MAGN</name>
<dbReference type="InterPro" id="IPR037104">
    <property type="entry name" value="Annexin_sf"/>
</dbReference>
<keyword evidence="2" id="KW-0677">Repeat</keyword>
<dbReference type="EMBL" id="JACGCM010002228">
    <property type="protein sequence ID" value="KAF6142889.1"/>
    <property type="molecule type" value="Genomic_DNA"/>
</dbReference>
<dbReference type="FunFam" id="1.10.220.10:FF:000001">
    <property type="entry name" value="Annexin"/>
    <property type="match status" value="1"/>
</dbReference>
<keyword evidence="4" id="KW-0041">Annexin</keyword>
<dbReference type="GO" id="GO:0005544">
    <property type="term" value="F:calcium-dependent phospholipid binding"/>
    <property type="evidence" value="ECO:0007669"/>
    <property type="project" value="UniProtKB-KW"/>
</dbReference>
<dbReference type="SUPFAM" id="SSF47874">
    <property type="entry name" value="Annexin"/>
    <property type="match status" value="1"/>
</dbReference>
<dbReference type="GO" id="GO:0001786">
    <property type="term" value="F:phosphatidylserine binding"/>
    <property type="evidence" value="ECO:0007669"/>
    <property type="project" value="TreeGrafter"/>
</dbReference>
<evidence type="ECO:0008006" key="9">
    <source>
        <dbReference type="Google" id="ProtNLM"/>
    </source>
</evidence>
<dbReference type="GO" id="GO:0009409">
    <property type="term" value="P:response to cold"/>
    <property type="evidence" value="ECO:0007669"/>
    <property type="project" value="TreeGrafter"/>
</dbReference>
<evidence type="ECO:0000256" key="2">
    <source>
        <dbReference type="ARBA" id="ARBA00022737"/>
    </source>
</evidence>
<evidence type="ECO:0000256" key="1">
    <source>
        <dbReference type="ARBA" id="ARBA00022723"/>
    </source>
</evidence>
<dbReference type="PRINTS" id="PR00196">
    <property type="entry name" value="ANNEXIN"/>
</dbReference>
<feature type="binding site" evidence="6">
    <location>
        <position position="238"/>
    </location>
    <ligand>
        <name>Ca(2+)</name>
        <dbReference type="ChEBI" id="CHEBI:29108"/>
        <label>1</label>
    </ligand>
</feature>
<organism evidence="7 8">
    <name type="scientific">Kingdonia uniflora</name>
    <dbReference type="NCBI Taxonomy" id="39325"/>
    <lineage>
        <taxon>Eukaryota</taxon>
        <taxon>Viridiplantae</taxon>
        <taxon>Streptophyta</taxon>
        <taxon>Embryophyta</taxon>
        <taxon>Tracheophyta</taxon>
        <taxon>Spermatophyta</taxon>
        <taxon>Magnoliopsida</taxon>
        <taxon>Ranunculales</taxon>
        <taxon>Circaeasteraceae</taxon>
        <taxon>Kingdonia</taxon>
    </lineage>
</organism>
<dbReference type="FunFam" id="1.10.220.10:FF:000009">
    <property type="entry name" value="Annexin"/>
    <property type="match status" value="1"/>
</dbReference>
<feature type="binding site" evidence="6">
    <location>
        <position position="197"/>
    </location>
    <ligand>
        <name>Ca(2+)</name>
        <dbReference type="ChEBI" id="CHEBI:29108"/>
        <label>1</label>
    </ligand>
</feature>
<dbReference type="GO" id="GO:0009408">
    <property type="term" value="P:response to heat"/>
    <property type="evidence" value="ECO:0007669"/>
    <property type="project" value="TreeGrafter"/>
</dbReference>
<dbReference type="GO" id="GO:0005886">
    <property type="term" value="C:plasma membrane"/>
    <property type="evidence" value="ECO:0007669"/>
    <property type="project" value="TreeGrafter"/>
</dbReference>